<evidence type="ECO:0000256" key="5">
    <source>
        <dbReference type="ARBA" id="ARBA00022741"/>
    </source>
</evidence>
<evidence type="ECO:0000313" key="11">
    <source>
        <dbReference type="Proteomes" id="UP001299265"/>
    </source>
</evidence>
<feature type="binding site" evidence="7">
    <location>
        <position position="260"/>
    </location>
    <ligand>
        <name>substrate</name>
        <note>ligand shared with subunit alpha</note>
    </ligand>
</feature>
<dbReference type="InterPro" id="IPR013650">
    <property type="entry name" value="ATP-grasp_succ-CoA_synth-type"/>
</dbReference>
<comment type="function">
    <text evidence="7">Succinyl-CoA synthetase functions in the citric acid cycle (TCA), coupling the hydrolysis of succinyl-CoA to the synthesis of either ATP or GTP and thus represents the only step of substrate-level phosphorylation in the TCA. The beta subunit provides nucleotide specificity of the enzyme and binds the substrate succinate, while the binding sites for coenzyme A and phosphate are found in the alpha subunit.</text>
</comment>
<evidence type="ECO:0000256" key="2">
    <source>
        <dbReference type="ARBA" id="ARBA00022532"/>
    </source>
</evidence>
<proteinExistence type="inferred from homology"/>
<keyword evidence="2 7" id="KW-0816">Tricarboxylic acid cycle</keyword>
<keyword evidence="6 7" id="KW-0460">Magnesium</keyword>
<gene>
    <name evidence="7 10" type="primary">sucC</name>
    <name evidence="10" type="ORF">LQE92_05925</name>
</gene>
<evidence type="ECO:0000259" key="9">
    <source>
        <dbReference type="PROSITE" id="PS50975"/>
    </source>
</evidence>
<dbReference type="FunFam" id="3.40.50.261:FF:000001">
    <property type="entry name" value="Succinate--CoA ligase [ADP-forming] subunit beta"/>
    <property type="match status" value="1"/>
</dbReference>
<protein>
    <recommendedName>
        <fullName evidence="7">Succinate--CoA ligase [ADP-forming] subunit beta</fullName>
        <ecNumber evidence="7">6.2.1.5</ecNumber>
    </recommendedName>
    <alternativeName>
        <fullName evidence="7">Succinyl-CoA synthetase subunit beta</fullName>
        <shortName evidence="7">SCS-beta</shortName>
    </alternativeName>
</protein>
<dbReference type="Pfam" id="PF00549">
    <property type="entry name" value="Ligase_CoA"/>
    <property type="match status" value="1"/>
</dbReference>
<comment type="caution">
    <text evidence="7">Lacks conserved residue(s) required for the propagation of feature annotation.</text>
</comment>
<dbReference type="RefSeq" id="WP_231062080.1">
    <property type="nucleotide sequence ID" value="NZ_JAJNOR010000003.1"/>
</dbReference>
<dbReference type="SUPFAM" id="SSF56059">
    <property type="entry name" value="Glutathione synthetase ATP-binding domain-like"/>
    <property type="match status" value="1"/>
</dbReference>
<dbReference type="GO" id="GO:0042709">
    <property type="term" value="C:succinate-CoA ligase complex"/>
    <property type="evidence" value="ECO:0007669"/>
    <property type="project" value="TreeGrafter"/>
</dbReference>
<dbReference type="GO" id="GO:0005524">
    <property type="term" value="F:ATP binding"/>
    <property type="evidence" value="ECO:0007669"/>
    <property type="project" value="UniProtKB-UniRule"/>
</dbReference>
<dbReference type="PANTHER" id="PTHR11815:SF10">
    <property type="entry name" value="SUCCINATE--COA LIGASE [GDP-FORMING] SUBUNIT BETA, MITOCHONDRIAL"/>
    <property type="match status" value="1"/>
</dbReference>
<feature type="binding site" evidence="7">
    <location>
        <position position="195"/>
    </location>
    <ligand>
        <name>Mg(2+)</name>
        <dbReference type="ChEBI" id="CHEBI:18420"/>
    </ligand>
</feature>
<feature type="binding site" evidence="7">
    <location>
        <position position="209"/>
    </location>
    <ligand>
        <name>Mg(2+)</name>
        <dbReference type="ChEBI" id="CHEBI:18420"/>
    </ligand>
</feature>
<feature type="binding site" evidence="7">
    <location>
        <position position="98"/>
    </location>
    <ligand>
        <name>ATP</name>
        <dbReference type="ChEBI" id="CHEBI:30616"/>
    </ligand>
</feature>
<dbReference type="PIRSF" id="PIRSF001554">
    <property type="entry name" value="SucCS_beta"/>
    <property type="match status" value="1"/>
</dbReference>
<dbReference type="GO" id="GO:0000287">
    <property type="term" value="F:magnesium ion binding"/>
    <property type="evidence" value="ECO:0007669"/>
    <property type="project" value="UniProtKB-UniRule"/>
</dbReference>
<name>A0AAP2RJR6_9FIRM</name>
<evidence type="ECO:0000256" key="1">
    <source>
        <dbReference type="ARBA" id="ARBA00009182"/>
    </source>
</evidence>
<dbReference type="Gene3D" id="3.30.470.20">
    <property type="entry name" value="ATP-grasp fold, B domain"/>
    <property type="match status" value="1"/>
</dbReference>
<dbReference type="InterPro" id="IPR005811">
    <property type="entry name" value="SUCC_ACL_C"/>
</dbReference>
<evidence type="ECO:0000256" key="8">
    <source>
        <dbReference type="PROSITE-ProRule" id="PRU00409"/>
    </source>
</evidence>
<dbReference type="Gene3D" id="3.40.50.261">
    <property type="entry name" value="Succinyl-CoA synthetase domains"/>
    <property type="match status" value="1"/>
</dbReference>
<keyword evidence="3 7" id="KW-0436">Ligase</keyword>
<keyword evidence="4 7" id="KW-0479">Metal-binding</keyword>
<comment type="catalytic activity">
    <reaction evidence="7">
        <text>GTP + succinate + CoA = succinyl-CoA + GDP + phosphate</text>
        <dbReference type="Rhea" id="RHEA:22120"/>
        <dbReference type="ChEBI" id="CHEBI:30031"/>
        <dbReference type="ChEBI" id="CHEBI:37565"/>
        <dbReference type="ChEBI" id="CHEBI:43474"/>
        <dbReference type="ChEBI" id="CHEBI:57287"/>
        <dbReference type="ChEBI" id="CHEBI:57292"/>
        <dbReference type="ChEBI" id="CHEBI:58189"/>
    </reaction>
</comment>
<comment type="catalytic activity">
    <reaction evidence="7">
        <text>succinate + ATP + CoA = succinyl-CoA + ADP + phosphate</text>
        <dbReference type="Rhea" id="RHEA:17661"/>
        <dbReference type="ChEBI" id="CHEBI:30031"/>
        <dbReference type="ChEBI" id="CHEBI:30616"/>
        <dbReference type="ChEBI" id="CHEBI:43474"/>
        <dbReference type="ChEBI" id="CHEBI:57287"/>
        <dbReference type="ChEBI" id="CHEBI:57292"/>
        <dbReference type="ChEBI" id="CHEBI:456216"/>
        <dbReference type="EC" id="6.2.1.5"/>
    </reaction>
</comment>
<dbReference type="EMBL" id="JAJNOR010000003">
    <property type="protein sequence ID" value="MCD2492165.1"/>
    <property type="molecule type" value="Genomic_DNA"/>
</dbReference>
<feature type="binding site" evidence="7">
    <location>
        <begin position="49"/>
        <end position="51"/>
    </location>
    <ligand>
        <name>ATP</name>
        <dbReference type="ChEBI" id="CHEBI:30616"/>
    </ligand>
</feature>
<dbReference type="PROSITE" id="PS50975">
    <property type="entry name" value="ATP_GRASP"/>
    <property type="match status" value="1"/>
</dbReference>
<sequence length="385" mass="41832">MKIHEYQAKELLAQYGVPVPEGVLLSEKDTIPDEIRFPCVIKAQIHSGGRGKAGGVRLVNSADELKKAAGELFGTCLVTRQTGPKGRTVHKLLLTPAERIKKEYYLGLLPDFENGGLLILASACGGMEIEQIAEEQPDLIFKQPVSLQIGLRDYHVRVLTEKLGMSSSLFCQMRTILKGMFRLFLEKDCSMAEINPLSETEDGRIHITDAKITFDDNGCAGHPELMSLMDPFEEDEKELKAREAGLNYISLSGTIGCMVNGAGLAMATMDMLEGYGGRPANFLDVGGSATEGRIKKAFEILLSDERVRVILVNIFGGIIRCDIAARGILGAAEDLGVKIPVIVRLEGTYAEEGRRLLRESGLSVIPAENMSAAAKKAVEYGGESD</sequence>
<feature type="binding site" evidence="7">
    <location>
        <position position="42"/>
    </location>
    <ligand>
        <name>ATP</name>
        <dbReference type="ChEBI" id="CHEBI:30616"/>
    </ligand>
</feature>
<dbReference type="InterPro" id="IPR016102">
    <property type="entry name" value="Succinyl-CoA_synth-like"/>
</dbReference>
<comment type="caution">
    <text evidence="10">The sequence shown here is derived from an EMBL/GenBank/DDBJ whole genome shotgun (WGS) entry which is preliminary data.</text>
</comment>
<comment type="pathway">
    <text evidence="7">Carbohydrate metabolism; tricarboxylic acid cycle; succinate from succinyl-CoA (ligase route): step 1/1.</text>
</comment>
<dbReference type="InterPro" id="IPR011761">
    <property type="entry name" value="ATP-grasp"/>
</dbReference>
<keyword evidence="11" id="KW-1185">Reference proteome</keyword>
<dbReference type="InterPro" id="IPR017866">
    <property type="entry name" value="Succ-CoA_synthase_bsu_CS"/>
</dbReference>
<feature type="domain" description="ATP-grasp" evidence="9">
    <location>
        <begin position="9"/>
        <end position="51"/>
    </location>
</feature>
<accession>A0AAP2RJR6</accession>
<dbReference type="GO" id="GO:0004775">
    <property type="term" value="F:succinate-CoA ligase (ADP-forming) activity"/>
    <property type="evidence" value="ECO:0007669"/>
    <property type="project" value="UniProtKB-UniRule"/>
</dbReference>
<comment type="cofactor">
    <cofactor evidence="7">
        <name>Mg(2+)</name>
        <dbReference type="ChEBI" id="CHEBI:18420"/>
    </cofactor>
    <text evidence="7">Binds 1 Mg(2+) ion per subunit.</text>
</comment>
<dbReference type="InterPro" id="IPR005809">
    <property type="entry name" value="Succ_CoA_ligase-like_bsu"/>
</dbReference>
<keyword evidence="7 8" id="KW-0067">ATP-binding</keyword>
<dbReference type="Pfam" id="PF08442">
    <property type="entry name" value="ATP-grasp_2"/>
    <property type="match status" value="1"/>
</dbReference>
<evidence type="ECO:0000256" key="7">
    <source>
        <dbReference type="HAMAP-Rule" id="MF_00558"/>
    </source>
</evidence>
<dbReference type="HAMAP" id="MF_00558">
    <property type="entry name" value="Succ_CoA_beta"/>
    <property type="match status" value="1"/>
</dbReference>
<feature type="binding site" evidence="7">
    <location>
        <position position="103"/>
    </location>
    <ligand>
        <name>ATP</name>
        <dbReference type="ChEBI" id="CHEBI:30616"/>
    </ligand>
</feature>
<dbReference type="NCBIfam" id="TIGR01016">
    <property type="entry name" value="sucCoAbeta"/>
    <property type="match status" value="1"/>
</dbReference>
<dbReference type="EC" id="6.2.1.5" evidence="7"/>
<dbReference type="InterPro" id="IPR013815">
    <property type="entry name" value="ATP_grasp_subdomain_1"/>
</dbReference>
<dbReference type="AlphaFoldDB" id="A0AAP2RJR6"/>
<reference evidence="10 11" key="1">
    <citation type="submission" date="2021-11" db="EMBL/GenBank/DDBJ databases">
        <title>Lacrimispora sp. nov. NSJ-141 isolated from human feces.</title>
        <authorList>
            <person name="Abdugheni R."/>
        </authorList>
    </citation>
    <scope>NUCLEOTIDE SEQUENCE [LARGE SCALE GENOMIC DNA]</scope>
    <source>
        <strain evidence="10 11">NSJ-141</strain>
    </source>
</reference>
<evidence type="ECO:0000256" key="6">
    <source>
        <dbReference type="ARBA" id="ARBA00022842"/>
    </source>
</evidence>
<dbReference type="Proteomes" id="UP001299265">
    <property type="component" value="Unassembled WGS sequence"/>
</dbReference>
<keyword evidence="5 7" id="KW-0547">Nucleotide-binding</keyword>
<dbReference type="NCBIfam" id="NF001913">
    <property type="entry name" value="PRK00696.1"/>
    <property type="match status" value="1"/>
</dbReference>
<comment type="subunit">
    <text evidence="7">Heterotetramer of two alpha and two beta subunits.</text>
</comment>
<dbReference type="GO" id="GO:0006104">
    <property type="term" value="P:succinyl-CoA metabolic process"/>
    <property type="evidence" value="ECO:0007669"/>
    <property type="project" value="TreeGrafter"/>
</dbReference>
<dbReference type="PANTHER" id="PTHR11815">
    <property type="entry name" value="SUCCINYL-COA SYNTHETASE BETA CHAIN"/>
    <property type="match status" value="1"/>
</dbReference>
<dbReference type="FunFam" id="3.30.1490.20:FF:000002">
    <property type="entry name" value="Succinate--CoA ligase [ADP-forming] subunit beta"/>
    <property type="match status" value="1"/>
</dbReference>
<dbReference type="SUPFAM" id="SSF52210">
    <property type="entry name" value="Succinyl-CoA synthetase domains"/>
    <property type="match status" value="1"/>
</dbReference>
<evidence type="ECO:0000256" key="4">
    <source>
        <dbReference type="ARBA" id="ARBA00022723"/>
    </source>
</evidence>
<dbReference type="PROSITE" id="PS01217">
    <property type="entry name" value="SUCCINYL_COA_LIG_3"/>
    <property type="match status" value="1"/>
</dbReference>
<evidence type="ECO:0000313" key="10">
    <source>
        <dbReference type="EMBL" id="MCD2492165.1"/>
    </source>
</evidence>
<evidence type="ECO:0000256" key="3">
    <source>
        <dbReference type="ARBA" id="ARBA00022598"/>
    </source>
</evidence>
<comment type="similarity">
    <text evidence="1 7">Belongs to the succinate/malate CoA ligase beta subunit family.</text>
</comment>
<dbReference type="FunFam" id="3.30.470.20:FF:000002">
    <property type="entry name" value="Succinate--CoA ligase [ADP-forming] subunit beta"/>
    <property type="match status" value="1"/>
</dbReference>
<dbReference type="GO" id="GO:0006099">
    <property type="term" value="P:tricarboxylic acid cycle"/>
    <property type="evidence" value="ECO:0007669"/>
    <property type="project" value="UniProtKB-UniRule"/>
</dbReference>
<organism evidence="10 11">
    <name type="scientific">Lientehia hominis</name>
    <dbReference type="NCBI Taxonomy" id="2897778"/>
    <lineage>
        <taxon>Bacteria</taxon>
        <taxon>Bacillati</taxon>
        <taxon>Bacillota</taxon>
        <taxon>Clostridia</taxon>
        <taxon>Lachnospirales</taxon>
        <taxon>Lachnospiraceae</taxon>
        <taxon>Lientehia</taxon>
    </lineage>
</organism>
<dbReference type="Gene3D" id="3.30.1490.20">
    <property type="entry name" value="ATP-grasp fold, A domain"/>
    <property type="match status" value="1"/>
</dbReference>